<dbReference type="CDD" id="cd00751">
    <property type="entry name" value="thiolase"/>
    <property type="match status" value="1"/>
</dbReference>
<proteinExistence type="inferred from homology"/>
<dbReference type="InterPro" id="IPR020616">
    <property type="entry name" value="Thiolase_N"/>
</dbReference>
<keyword evidence="3 7" id="KW-0808">Transferase</keyword>
<feature type="active site" description="Proton acceptor" evidence="6">
    <location>
        <position position="366"/>
    </location>
</feature>
<dbReference type="RefSeq" id="WP_307202139.1">
    <property type="nucleotide sequence ID" value="NZ_JAUTAN010000001.1"/>
</dbReference>
<evidence type="ECO:0000256" key="2">
    <source>
        <dbReference type="ARBA" id="ARBA00012705"/>
    </source>
</evidence>
<dbReference type="AlphaFoldDB" id="A0AAJ1U1J7"/>
<evidence type="ECO:0000256" key="1">
    <source>
        <dbReference type="ARBA" id="ARBA00010982"/>
    </source>
</evidence>
<dbReference type="InterPro" id="IPR020610">
    <property type="entry name" value="Thiolase_AS"/>
</dbReference>
<protein>
    <recommendedName>
        <fullName evidence="5">Probable acetyl-CoA acetyltransferase</fullName>
        <ecNumber evidence="2">2.3.1.9</ecNumber>
    </recommendedName>
</protein>
<evidence type="ECO:0000256" key="5">
    <source>
        <dbReference type="ARBA" id="ARBA00040529"/>
    </source>
</evidence>
<dbReference type="PROSITE" id="PS00099">
    <property type="entry name" value="THIOLASE_3"/>
    <property type="match status" value="1"/>
</dbReference>
<dbReference type="PIRSF" id="PIRSF000429">
    <property type="entry name" value="Ac-CoA_Ac_transf"/>
    <property type="match status" value="1"/>
</dbReference>
<evidence type="ECO:0000313" key="11">
    <source>
        <dbReference type="Proteomes" id="UP001239215"/>
    </source>
</evidence>
<dbReference type="EMBL" id="JAUTAN010000001">
    <property type="protein sequence ID" value="MDQ1105674.1"/>
    <property type="molecule type" value="Genomic_DNA"/>
</dbReference>
<keyword evidence="4 7" id="KW-0012">Acyltransferase</keyword>
<dbReference type="Gene3D" id="3.40.47.10">
    <property type="match status" value="1"/>
</dbReference>
<dbReference type="EC" id="2.3.1.9" evidence="2"/>
<dbReference type="InterPro" id="IPR002155">
    <property type="entry name" value="Thiolase"/>
</dbReference>
<name>A0AAJ1U1J7_9ACTN</name>
<dbReference type="InterPro" id="IPR016039">
    <property type="entry name" value="Thiolase-like"/>
</dbReference>
<feature type="domain" description="Thiolase C-terminal" evidence="9">
    <location>
        <begin position="284"/>
        <end position="408"/>
    </location>
</feature>
<dbReference type="Pfam" id="PF00108">
    <property type="entry name" value="Thiolase_N"/>
    <property type="match status" value="1"/>
</dbReference>
<dbReference type="Pfam" id="PF02803">
    <property type="entry name" value="Thiolase_C"/>
    <property type="match status" value="1"/>
</dbReference>
<dbReference type="InterPro" id="IPR020613">
    <property type="entry name" value="Thiolase_CS"/>
</dbReference>
<dbReference type="GO" id="GO:0003985">
    <property type="term" value="F:acetyl-CoA C-acetyltransferase activity"/>
    <property type="evidence" value="ECO:0007669"/>
    <property type="project" value="UniProtKB-EC"/>
</dbReference>
<accession>A0AAJ1U1J7</accession>
<comment type="caution">
    <text evidence="10">The sequence shown here is derived from an EMBL/GenBank/DDBJ whole genome shotgun (WGS) entry which is preliminary data.</text>
</comment>
<organism evidence="10 11">
    <name type="scientific">Nocardioides zeae</name>
    <dbReference type="NCBI Taxonomy" id="1457234"/>
    <lineage>
        <taxon>Bacteria</taxon>
        <taxon>Bacillati</taxon>
        <taxon>Actinomycetota</taxon>
        <taxon>Actinomycetes</taxon>
        <taxon>Propionibacteriales</taxon>
        <taxon>Nocardioidaceae</taxon>
        <taxon>Nocardioides</taxon>
    </lineage>
</organism>
<dbReference type="InterPro" id="IPR020617">
    <property type="entry name" value="Thiolase_C"/>
</dbReference>
<feature type="active site" description="Acyl-thioester intermediate" evidence="6">
    <location>
        <position position="95"/>
    </location>
</feature>
<evidence type="ECO:0000256" key="4">
    <source>
        <dbReference type="ARBA" id="ARBA00023315"/>
    </source>
</evidence>
<evidence type="ECO:0000259" key="8">
    <source>
        <dbReference type="Pfam" id="PF00108"/>
    </source>
</evidence>
<evidence type="ECO:0000259" key="9">
    <source>
        <dbReference type="Pfam" id="PF02803"/>
    </source>
</evidence>
<feature type="active site" description="Proton acceptor" evidence="6">
    <location>
        <position position="396"/>
    </location>
</feature>
<gene>
    <name evidence="10" type="ORF">QE405_002958</name>
</gene>
<dbReference type="Proteomes" id="UP001239215">
    <property type="component" value="Unassembled WGS sequence"/>
</dbReference>
<evidence type="ECO:0000256" key="6">
    <source>
        <dbReference type="PIRSR" id="PIRSR000429-1"/>
    </source>
</evidence>
<dbReference type="SUPFAM" id="SSF53901">
    <property type="entry name" value="Thiolase-like"/>
    <property type="match status" value="2"/>
</dbReference>
<dbReference type="NCBIfam" id="TIGR01930">
    <property type="entry name" value="AcCoA-C-Actrans"/>
    <property type="match status" value="1"/>
</dbReference>
<dbReference type="PANTHER" id="PTHR18919">
    <property type="entry name" value="ACETYL-COA C-ACYLTRANSFERASE"/>
    <property type="match status" value="1"/>
</dbReference>
<sequence>MEQLDTYLYAATRTPFGKFNGALAGVRPDDLAAGVLTDLLARTPGLDAASLAERTEVFFGNANGAGEDNRNVGRMAWLLAGLPVATPATTINRLCGSSLDAAIQASRALASGDLGEDGIAVVGGVESMTRAPWVLPKSDRPFPAGDVTAVSTTLGWRLVNRRMPQEWTVSLGEANEQLQERFGISRERQDAFAARSHELATQAWADGFYDAFVSPVEVPGRKGTTTVARDEGVRPDTTVDTLAGLTPSFRPDGTITAGNASPLSDGASALLLGTAGAAARVGAEPVARIAGRAASALEPQAFGFAPAEAADRALALAGIGWDQVGAVELNEAFAVQSLACVDAWLPEGLRDPGIVNTRGGAIALGHPLGASGGRVLGTLAAVLRERGERWGLAAICIGVGQALAVVLENLDATAGGAR</sequence>
<comment type="similarity">
    <text evidence="1 7">Belongs to the thiolase-like superfamily. Thiolase family.</text>
</comment>
<dbReference type="PROSITE" id="PS00737">
    <property type="entry name" value="THIOLASE_2"/>
    <property type="match status" value="1"/>
</dbReference>
<evidence type="ECO:0000256" key="7">
    <source>
        <dbReference type="RuleBase" id="RU003557"/>
    </source>
</evidence>
<reference evidence="10" key="1">
    <citation type="submission" date="2023-07" db="EMBL/GenBank/DDBJ databases">
        <title>Functional and genomic diversity of the sorghum phyllosphere microbiome.</title>
        <authorList>
            <person name="Shade A."/>
        </authorList>
    </citation>
    <scope>NUCLEOTIDE SEQUENCE</scope>
    <source>
        <strain evidence="10">SORGH_AS_1067</strain>
    </source>
</reference>
<feature type="domain" description="Thiolase N-terminal" evidence="8">
    <location>
        <begin position="10"/>
        <end position="273"/>
    </location>
</feature>
<dbReference type="PANTHER" id="PTHR18919:SF107">
    <property type="entry name" value="ACETYL-COA ACETYLTRANSFERASE, CYTOSOLIC"/>
    <property type="match status" value="1"/>
</dbReference>
<evidence type="ECO:0000256" key="3">
    <source>
        <dbReference type="ARBA" id="ARBA00022679"/>
    </source>
</evidence>
<evidence type="ECO:0000313" key="10">
    <source>
        <dbReference type="EMBL" id="MDQ1105674.1"/>
    </source>
</evidence>